<accession>A0A8I2C5N7</accession>
<dbReference type="RefSeq" id="WP_244981008.1">
    <property type="nucleotide sequence ID" value="NZ_JAFICZ010000001.1"/>
</dbReference>
<feature type="region of interest" description="Disordered" evidence="1">
    <location>
        <begin position="78"/>
        <end position="107"/>
    </location>
</feature>
<gene>
    <name evidence="2" type="ORF">JOH49_004135</name>
</gene>
<dbReference type="AlphaFoldDB" id="A0A8I2C5N7"/>
<organism evidence="2 3">
    <name type="scientific">Bradyrhizobium elkanii</name>
    <dbReference type="NCBI Taxonomy" id="29448"/>
    <lineage>
        <taxon>Bacteria</taxon>
        <taxon>Pseudomonadati</taxon>
        <taxon>Pseudomonadota</taxon>
        <taxon>Alphaproteobacteria</taxon>
        <taxon>Hyphomicrobiales</taxon>
        <taxon>Nitrobacteraceae</taxon>
        <taxon>Bradyrhizobium</taxon>
    </lineage>
</organism>
<name>A0A8I2C5N7_BRAEL</name>
<reference evidence="2" key="1">
    <citation type="submission" date="2021-02" db="EMBL/GenBank/DDBJ databases">
        <title>Genomic Encyclopedia of Type Strains, Phase IV (KMG-V): Genome sequencing to study the core and pangenomes of soil and plant-associated prokaryotes.</title>
        <authorList>
            <person name="Whitman W."/>
        </authorList>
    </citation>
    <scope>NUCLEOTIDE SEQUENCE</scope>
    <source>
        <strain evidence="2">USDA 406</strain>
    </source>
</reference>
<proteinExistence type="predicted"/>
<evidence type="ECO:0000313" key="2">
    <source>
        <dbReference type="EMBL" id="MBP1294382.1"/>
    </source>
</evidence>
<protein>
    <submittedName>
        <fullName evidence="2">Uncharacterized protein</fullName>
    </submittedName>
</protein>
<dbReference type="Proteomes" id="UP000673383">
    <property type="component" value="Unassembled WGS sequence"/>
</dbReference>
<evidence type="ECO:0000256" key="1">
    <source>
        <dbReference type="SAM" id="MobiDB-lite"/>
    </source>
</evidence>
<feature type="compositionally biased region" description="Polar residues" evidence="1">
    <location>
        <begin position="78"/>
        <end position="96"/>
    </location>
</feature>
<feature type="compositionally biased region" description="Basic and acidic residues" evidence="1">
    <location>
        <begin position="98"/>
        <end position="107"/>
    </location>
</feature>
<dbReference type="EMBL" id="JAFICZ010000001">
    <property type="protein sequence ID" value="MBP1294382.1"/>
    <property type="molecule type" value="Genomic_DNA"/>
</dbReference>
<comment type="caution">
    <text evidence="2">The sequence shown here is derived from an EMBL/GenBank/DDBJ whole genome shotgun (WGS) entry which is preliminary data.</text>
</comment>
<evidence type="ECO:0000313" key="3">
    <source>
        <dbReference type="Proteomes" id="UP000673383"/>
    </source>
</evidence>
<sequence length="107" mass="11463">MKDAIARNYDAVEDGGELFLIAVRRSGSFCQAGRLDAQQSLSARSVGNLILRLGSLFEPSIPISISVLVNQREGSACSHPSSIAQGQPRAANSSRVLSAEETRKFKT</sequence>